<reference evidence="2" key="1">
    <citation type="journal article" date="2023" name="Mol. Ecol. Resour.">
        <title>Chromosome-level genome assembly of a triploid poplar Populus alba 'Berolinensis'.</title>
        <authorList>
            <person name="Chen S."/>
            <person name="Yu Y."/>
            <person name="Wang X."/>
            <person name="Wang S."/>
            <person name="Zhang T."/>
            <person name="Zhou Y."/>
            <person name="He R."/>
            <person name="Meng N."/>
            <person name="Wang Y."/>
            <person name="Liu W."/>
            <person name="Liu Z."/>
            <person name="Liu J."/>
            <person name="Guo Q."/>
            <person name="Huang H."/>
            <person name="Sederoff R.R."/>
            <person name="Wang G."/>
            <person name="Qu G."/>
            <person name="Chen S."/>
        </authorList>
    </citation>
    <scope>NUCLEOTIDE SEQUENCE</scope>
    <source>
        <strain evidence="2">SC-2020</strain>
    </source>
</reference>
<dbReference type="EMBL" id="JAQIZT010000003">
    <property type="protein sequence ID" value="KAJ7003625.1"/>
    <property type="molecule type" value="Genomic_DNA"/>
</dbReference>
<evidence type="ECO:0000256" key="1">
    <source>
        <dbReference type="SAM" id="MobiDB-lite"/>
    </source>
</evidence>
<dbReference type="AlphaFoldDB" id="A0AAD6R8A2"/>
<comment type="caution">
    <text evidence="2">The sequence shown here is derived from an EMBL/GenBank/DDBJ whole genome shotgun (WGS) entry which is preliminary data.</text>
</comment>
<accession>A0AAD6R8A2</accession>
<dbReference type="Proteomes" id="UP001164929">
    <property type="component" value="Chromosome 3"/>
</dbReference>
<feature type="region of interest" description="Disordered" evidence="1">
    <location>
        <begin position="1"/>
        <end position="26"/>
    </location>
</feature>
<evidence type="ECO:0000313" key="3">
    <source>
        <dbReference type="Proteomes" id="UP001164929"/>
    </source>
</evidence>
<keyword evidence="3" id="KW-1185">Reference proteome</keyword>
<feature type="region of interest" description="Disordered" evidence="1">
    <location>
        <begin position="92"/>
        <end position="123"/>
    </location>
</feature>
<sequence length="123" mass="13158">MADSFARGESSHPGMPEPLRSSQFPEIASTTTQVVLVMDGPKEFTIKPFKGALENISASGGIKVTLLGAMPWSNIPRRESSRNMAMIDENGEPVITRTQPPTSSADCRVHSGESPAAFLTSPQ</sequence>
<proteinExistence type="predicted"/>
<gene>
    <name evidence="2" type="ORF">NC653_008742</name>
</gene>
<evidence type="ECO:0000313" key="2">
    <source>
        <dbReference type="EMBL" id="KAJ7003625.1"/>
    </source>
</evidence>
<feature type="compositionally biased region" description="Polar residues" evidence="1">
    <location>
        <begin position="96"/>
        <end position="105"/>
    </location>
</feature>
<protein>
    <submittedName>
        <fullName evidence="2">Uncharacterized protein</fullName>
    </submittedName>
</protein>
<name>A0AAD6R8A2_9ROSI</name>
<organism evidence="2 3">
    <name type="scientific">Populus alba x Populus x berolinensis</name>
    <dbReference type="NCBI Taxonomy" id="444605"/>
    <lineage>
        <taxon>Eukaryota</taxon>
        <taxon>Viridiplantae</taxon>
        <taxon>Streptophyta</taxon>
        <taxon>Embryophyta</taxon>
        <taxon>Tracheophyta</taxon>
        <taxon>Spermatophyta</taxon>
        <taxon>Magnoliopsida</taxon>
        <taxon>eudicotyledons</taxon>
        <taxon>Gunneridae</taxon>
        <taxon>Pentapetalae</taxon>
        <taxon>rosids</taxon>
        <taxon>fabids</taxon>
        <taxon>Malpighiales</taxon>
        <taxon>Salicaceae</taxon>
        <taxon>Saliceae</taxon>
        <taxon>Populus</taxon>
    </lineage>
</organism>